<name>A0ABW5T3T1_9BACI</name>
<accession>A0ABW5T3T1</accession>
<sequence length="69" mass="8021">MMEYIHRQTVSYCKVVQRNVKMEFSIFLMEGSLEMCTSCTGIEEICQNCPVIQFNDQYPPASQKRLPPV</sequence>
<proteinExistence type="predicted"/>
<reference evidence="2" key="1">
    <citation type="journal article" date="2019" name="Int. J. Syst. Evol. Microbiol.">
        <title>The Global Catalogue of Microorganisms (GCM) 10K type strain sequencing project: providing services to taxonomists for standard genome sequencing and annotation.</title>
        <authorList>
            <consortium name="The Broad Institute Genomics Platform"/>
            <consortium name="The Broad Institute Genome Sequencing Center for Infectious Disease"/>
            <person name="Wu L."/>
            <person name="Ma J."/>
        </authorList>
    </citation>
    <scope>NUCLEOTIDE SEQUENCE [LARGE SCALE GENOMIC DNA]</scope>
    <source>
        <strain evidence="2">KCTC 33792</strain>
    </source>
</reference>
<keyword evidence="2" id="KW-1185">Reference proteome</keyword>
<dbReference type="Proteomes" id="UP001597520">
    <property type="component" value="Unassembled WGS sequence"/>
</dbReference>
<dbReference type="EMBL" id="JBHUML010000002">
    <property type="protein sequence ID" value="MFD2705817.1"/>
    <property type="molecule type" value="Genomic_DNA"/>
</dbReference>
<evidence type="ECO:0000313" key="1">
    <source>
        <dbReference type="EMBL" id="MFD2705817.1"/>
    </source>
</evidence>
<protein>
    <recommendedName>
        <fullName evidence="3">4Fe-4S ferredoxin-type domain-containing protein</fullName>
    </recommendedName>
</protein>
<evidence type="ECO:0000313" key="2">
    <source>
        <dbReference type="Proteomes" id="UP001597520"/>
    </source>
</evidence>
<dbReference type="RefSeq" id="WP_380713045.1">
    <property type="nucleotide sequence ID" value="NZ_JBHUML010000002.1"/>
</dbReference>
<organism evidence="1 2">
    <name type="scientific">Salibacterium lacus</name>
    <dbReference type="NCBI Taxonomy" id="1898109"/>
    <lineage>
        <taxon>Bacteria</taxon>
        <taxon>Bacillati</taxon>
        <taxon>Bacillota</taxon>
        <taxon>Bacilli</taxon>
        <taxon>Bacillales</taxon>
        <taxon>Bacillaceae</taxon>
    </lineage>
</organism>
<gene>
    <name evidence="1" type="ORF">ACFSUB_10060</name>
</gene>
<comment type="caution">
    <text evidence="1">The sequence shown here is derived from an EMBL/GenBank/DDBJ whole genome shotgun (WGS) entry which is preliminary data.</text>
</comment>
<evidence type="ECO:0008006" key="3">
    <source>
        <dbReference type="Google" id="ProtNLM"/>
    </source>
</evidence>